<evidence type="ECO:0000313" key="8">
    <source>
        <dbReference type="EMBL" id="GFZ16774.1"/>
    </source>
</evidence>
<protein>
    <submittedName>
        <fullName evidence="8">Suppressor of phytochrome b 5</fullName>
    </submittedName>
</protein>
<keyword evidence="2" id="KW-0963">Cytoplasm</keyword>
<organism evidence="8 9">
    <name type="scientific">Actinidia rufa</name>
    <dbReference type="NCBI Taxonomy" id="165716"/>
    <lineage>
        <taxon>Eukaryota</taxon>
        <taxon>Viridiplantae</taxon>
        <taxon>Streptophyta</taxon>
        <taxon>Embryophyta</taxon>
        <taxon>Tracheophyta</taxon>
        <taxon>Spermatophyta</taxon>
        <taxon>Magnoliopsida</taxon>
        <taxon>eudicotyledons</taxon>
        <taxon>Gunneridae</taxon>
        <taxon>Pentapetalae</taxon>
        <taxon>asterids</taxon>
        <taxon>Ericales</taxon>
        <taxon>Actinidiaceae</taxon>
        <taxon>Actinidia</taxon>
    </lineage>
</organism>
<dbReference type="GO" id="GO:0009691">
    <property type="term" value="P:cytokinin biosynthetic process"/>
    <property type="evidence" value="ECO:0007669"/>
    <property type="project" value="UniProtKB-KW"/>
</dbReference>
<evidence type="ECO:0000256" key="2">
    <source>
        <dbReference type="ARBA" id="ARBA00022490"/>
    </source>
</evidence>
<comment type="subcellular location">
    <subcellularLocation>
        <location evidence="1">Cytoplasm</location>
    </subcellularLocation>
</comment>
<feature type="compositionally biased region" description="Polar residues" evidence="7">
    <location>
        <begin position="67"/>
        <end position="76"/>
    </location>
</feature>
<dbReference type="GO" id="GO:0009736">
    <property type="term" value="P:cytokinin-activated signaling pathway"/>
    <property type="evidence" value="ECO:0007669"/>
    <property type="project" value="UniProtKB-KW"/>
</dbReference>
<accession>A0A7J0H1W8</accession>
<feature type="compositionally biased region" description="Acidic residues" evidence="7">
    <location>
        <begin position="31"/>
        <end position="41"/>
    </location>
</feature>
<feature type="region of interest" description="Disordered" evidence="7">
    <location>
        <begin position="27"/>
        <end position="123"/>
    </location>
</feature>
<feature type="compositionally biased region" description="Basic and acidic residues" evidence="7">
    <location>
        <begin position="77"/>
        <end position="111"/>
    </location>
</feature>
<proteinExistence type="inferred from homology"/>
<keyword evidence="4" id="KW-0932">Cytokinin signaling pathway</keyword>
<evidence type="ECO:0000256" key="7">
    <source>
        <dbReference type="SAM" id="MobiDB-lite"/>
    </source>
</evidence>
<dbReference type="PANTHER" id="PTHR33347:SF31">
    <property type="entry name" value="PROTEIN SOB FIVE-LIKE 1"/>
    <property type="match status" value="1"/>
</dbReference>
<gene>
    <name evidence="8" type="ORF">Acr_26g0000440</name>
</gene>
<dbReference type="PANTHER" id="PTHR33347">
    <property type="entry name" value="OSJNBA0091C07.3 PROTEIN"/>
    <property type="match status" value="1"/>
</dbReference>
<evidence type="ECO:0000256" key="5">
    <source>
        <dbReference type="ARBA" id="ARBA00023242"/>
    </source>
</evidence>
<keyword evidence="9" id="KW-1185">Reference proteome</keyword>
<comment type="similarity">
    <text evidence="6">Belongs to the SOFL plant protein family.</text>
</comment>
<evidence type="ECO:0000256" key="6">
    <source>
        <dbReference type="ARBA" id="ARBA00024199"/>
    </source>
</evidence>
<name>A0A7J0H1W8_9ERIC</name>
<dbReference type="GO" id="GO:0005737">
    <property type="term" value="C:cytoplasm"/>
    <property type="evidence" value="ECO:0007669"/>
    <property type="project" value="UniProtKB-SubCell"/>
</dbReference>
<evidence type="ECO:0000256" key="4">
    <source>
        <dbReference type="ARBA" id="ARBA00022864"/>
    </source>
</evidence>
<keyword evidence="5" id="KW-0539">Nucleus</keyword>
<dbReference type="EMBL" id="BJWL01000026">
    <property type="protein sequence ID" value="GFZ16774.1"/>
    <property type="molecule type" value="Genomic_DNA"/>
</dbReference>
<keyword evidence="3" id="KW-0203">Cytokinin biosynthesis</keyword>
<reference evidence="8 9" key="1">
    <citation type="submission" date="2019-07" db="EMBL/GenBank/DDBJ databases">
        <title>De Novo Assembly of kiwifruit Actinidia rufa.</title>
        <authorList>
            <person name="Sugita-Konishi S."/>
            <person name="Sato K."/>
            <person name="Mori E."/>
            <person name="Abe Y."/>
            <person name="Kisaki G."/>
            <person name="Hamano K."/>
            <person name="Suezawa K."/>
            <person name="Otani M."/>
            <person name="Fukuda T."/>
            <person name="Manabe T."/>
            <person name="Gomi K."/>
            <person name="Tabuchi M."/>
            <person name="Akimitsu K."/>
            <person name="Kataoka I."/>
        </authorList>
    </citation>
    <scope>NUCLEOTIDE SEQUENCE [LARGE SCALE GENOMIC DNA]</scope>
    <source>
        <strain evidence="9">cv. Fuchu</strain>
    </source>
</reference>
<dbReference type="OrthoDB" id="1750100at2759"/>
<sequence length="123" mass="13644">MESSHVFGVAEECHSCESGWTMYIASPIHTDDDDDEDDGVYDDDHSVKPEDDDHDSDDSMASDASSGLSHRGNSWQENHKMDKDDGGKKAKKPVEKHGNARRKQEIKKEESVFTAKGAGEYNA</sequence>
<evidence type="ECO:0000256" key="3">
    <source>
        <dbReference type="ARBA" id="ARBA00022712"/>
    </source>
</evidence>
<comment type="caution">
    <text evidence="8">The sequence shown here is derived from an EMBL/GenBank/DDBJ whole genome shotgun (WGS) entry which is preliminary data.</text>
</comment>
<evidence type="ECO:0000313" key="9">
    <source>
        <dbReference type="Proteomes" id="UP000585474"/>
    </source>
</evidence>
<feature type="compositionally biased region" description="Basic and acidic residues" evidence="7">
    <location>
        <begin position="42"/>
        <end position="51"/>
    </location>
</feature>
<dbReference type="InterPro" id="IPR044670">
    <property type="entry name" value="SOFL"/>
</dbReference>
<dbReference type="AlphaFoldDB" id="A0A7J0H1W8"/>
<dbReference type="Proteomes" id="UP000585474">
    <property type="component" value="Unassembled WGS sequence"/>
</dbReference>
<evidence type="ECO:0000256" key="1">
    <source>
        <dbReference type="ARBA" id="ARBA00004496"/>
    </source>
</evidence>